<dbReference type="EMBL" id="GFTR01001520">
    <property type="protein sequence ID" value="JAW14906.1"/>
    <property type="molecule type" value="Transcribed_RNA"/>
</dbReference>
<sequence>MFTIILLSLFLLSSFIYYFVVQFSFRFINFIRSNYFVFFCNSFLIVNVLSNLGNNFIFLNLCFLHFNKAFTNFSLLNMLFFSSLTYIIVFICALIISN</sequence>
<protein>
    <submittedName>
        <fullName evidence="2">Uncharacterized protein</fullName>
    </submittedName>
</protein>
<evidence type="ECO:0000313" key="2">
    <source>
        <dbReference type="EMBL" id="JAW14906.1"/>
    </source>
</evidence>
<feature type="transmembrane region" description="Helical" evidence="1">
    <location>
        <begin position="35"/>
        <end position="53"/>
    </location>
</feature>
<keyword evidence="1" id="KW-0812">Transmembrane</keyword>
<evidence type="ECO:0000256" key="1">
    <source>
        <dbReference type="SAM" id="Phobius"/>
    </source>
</evidence>
<proteinExistence type="predicted"/>
<organism evidence="2">
    <name type="scientific">Panstrongylus lignarius</name>
    <dbReference type="NCBI Taxonomy" id="156445"/>
    <lineage>
        <taxon>Eukaryota</taxon>
        <taxon>Metazoa</taxon>
        <taxon>Ecdysozoa</taxon>
        <taxon>Arthropoda</taxon>
        <taxon>Hexapoda</taxon>
        <taxon>Insecta</taxon>
        <taxon>Pterygota</taxon>
        <taxon>Neoptera</taxon>
        <taxon>Paraneoptera</taxon>
        <taxon>Hemiptera</taxon>
        <taxon>Heteroptera</taxon>
        <taxon>Panheteroptera</taxon>
        <taxon>Cimicomorpha</taxon>
        <taxon>Reduviidae</taxon>
        <taxon>Triatominae</taxon>
        <taxon>Panstrongylus</taxon>
    </lineage>
</organism>
<keyword evidence="1" id="KW-0472">Membrane</keyword>
<accession>A0A224XQX3</accession>
<feature type="transmembrane region" description="Helical" evidence="1">
    <location>
        <begin position="6"/>
        <end position="28"/>
    </location>
</feature>
<feature type="transmembrane region" description="Helical" evidence="1">
    <location>
        <begin position="73"/>
        <end position="96"/>
    </location>
</feature>
<dbReference type="AlphaFoldDB" id="A0A224XQX3"/>
<keyword evidence="1" id="KW-1133">Transmembrane helix</keyword>
<name>A0A224XQX3_9HEMI</name>
<reference evidence="2" key="1">
    <citation type="journal article" date="2018" name="PLoS Negl. Trop. Dis.">
        <title>An insight into the salivary gland and fat body transcriptome of Panstrongylus lignarius (Hemiptera: Heteroptera), the main vector of Chagas disease in Peru.</title>
        <authorList>
            <person name="Nevoa J.C."/>
            <person name="Mendes M.T."/>
            <person name="da Silva M.V."/>
            <person name="Soares S.C."/>
            <person name="Oliveira C.J.F."/>
            <person name="Ribeiro J.M.C."/>
        </authorList>
    </citation>
    <scope>NUCLEOTIDE SEQUENCE</scope>
</reference>